<dbReference type="AlphaFoldDB" id="A0A644XT44"/>
<sequence>MNETAPKLVDNRRARKRHRVKKKASRFLALLLFLTGLILIIFRHDIDYYSIKLRVAALMHGGPAAGELVEIPLSFDMSGKTACGVNRENLIRLSQSRLAVYRKDGTTSLDETVALGNPNIVSSGSRFIAFDRGGKDMLVCSGTSVVERFTAGRPIIDADIGDGGWYAVAEEDPEFRAVVTLYNSYGKAVYVWKLASSYLSAVRVDGSGRMIVAGFDVTDGGLNSTVTVLERTKEEPVVKIELPDELVVSMRAEGGTLTVVTDRRVASFDEKTGEQTAVYEPADGVLLGVSMDPTGNTALLLGRYEVGAGSALVMLDSRLSETGVADTAREVRYLSMDSGKTAIIYDGGGAVYNQAGGLVTETLLSGVKAVLVTHSGRVIFVQTDKMTTTD</sequence>
<dbReference type="SUPFAM" id="SSF50998">
    <property type="entry name" value="Quinoprotein alcohol dehydrogenase-like"/>
    <property type="match status" value="1"/>
</dbReference>
<accession>A0A644XT44</accession>
<organism evidence="1">
    <name type="scientific">bioreactor metagenome</name>
    <dbReference type="NCBI Taxonomy" id="1076179"/>
    <lineage>
        <taxon>unclassified sequences</taxon>
        <taxon>metagenomes</taxon>
        <taxon>ecological metagenomes</taxon>
    </lineage>
</organism>
<evidence type="ECO:0000313" key="1">
    <source>
        <dbReference type="EMBL" id="MPM19380.1"/>
    </source>
</evidence>
<gene>
    <name evidence="1" type="ORF">SDC9_65803</name>
</gene>
<dbReference type="EMBL" id="VSSQ01003166">
    <property type="protein sequence ID" value="MPM19380.1"/>
    <property type="molecule type" value="Genomic_DNA"/>
</dbReference>
<reference evidence="1" key="1">
    <citation type="submission" date="2019-08" db="EMBL/GenBank/DDBJ databases">
        <authorList>
            <person name="Kucharzyk K."/>
            <person name="Murdoch R.W."/>
            <person name="Higgins S."/>
            <person name="Loffler F."/>
        </authorList>
    </citation>
    <scope>NUCLEOTIDE SEQUENCE</scope>
</reference>
<comment type="caution">
    <text evidence="1">The sequence shown here is derived from an EMBL/GenBank/DDBJ whole genome shotgun (WGS) entry which is preliminary data.</text>
</comment>
<name>A0A644XT44_9ZZZZ</name>
<dbReference type="InterPro" id="IPR011047">
    <property type="entry name" value="Quinoprotein_ADH-like_sf"/>
</dbReference>
<dbReference type="InterPro" id="IPR043765">
    <property type="entry name" value="DUF5711"/>
</dbReference>
<dbReference type="Pfam" id="PF18975">
    <property type="entry name" value="DUF5711"/>
    <property type="match status" value="1"/>
</dbReference>
<proteinExistence type="predicted"/>
<protein>
    <submittedName>
        <fullName evidence="1">Uncharacterized protein</fullName>
    </submittedName>
</protein>